<accession>A0ACC6S8H3</accession>
<name>A0ACC6S8H3_9BACI</name>
<organism evidence="1 2">
    <name type="scientific">Robertmurraya yapensis</name>
    <name type="common">ex Hitch et al 2024</name>
    <dbReference type="NCBI Taxonomy" id="3133160"/>
    <lineage>
        <taxon>Bacteria</taxon>
        <taxon>Bacillati</taxon>
        <taxon>Bacillota</taxon>
        <taxon>Bacilli</taxon>
        <taxon>Bacillales</taxon>
        <taxon>Bacillaceae</taxon>
        <taxon>Robertmurraya</taxon>
    </lineage>
</organism>
<sequence length="248" mass="27446">MKNQSFSLLVTGQSLANAGDVFYIVAVITSVYNVTNSLFYVSLVPVINMLGGFLGGLLSPLLIERYRLKKILFNSQLVKTCILLVLTLYVASFLSRDSIEAVYIIIFSITFLDSFANPASSALIPQIVSAENLLKANSLMSSVHQFIQMGGWAVGGILAAFLHSNGLMKLTFSLYVLSTFVLAFVKVKETKQSEENSENKSKMTSMFEGWRLILEDKRLRTLHLTLFFGSIASPVWVSSILYPFITIG</sequence>
<proteinExistence type="predicted"/>
<dbReference type="Proteomes" id="UP001439875">
    <property type="component" value="Unassembled WGS sequence"/>
</dbReference>
<evidence type="ECO:0000313" key="1">
    <source>
        <dbReference type="EMBL" id="MEQ2526348.1"/>
    </source>
</evidence>
<dbReference type="EMBL" id="JBBMEW010000003">
    <property type="protein sequence ID" value="MEQ2526348.1"/>
    <property type="molecule type" value="Genomic_DNA"/>
</dbReference>
<keyword evidence="2" id="KW-1185">Reference proteome</keyword>
<evidence type="ECO:0000313" key="2">
    <source>
        <dbReference type="Proteomes" id="UP001439875"/>
    </source>
</evidence>
<protein>
    <submittedName>
        <fullName evidence="1">MFS transporter</fullName>
    </submittedName>
</protein>
<comment type="caution">
    <text evidence="1">The sequence shown here is derived from an EMBL/GenBank/DDBJ whole genome shotgun (WGS) entry which is preliminary data.</text>
</comment>
<gene>
    <name evidence="1" type="ORF">WMO40_06520</name>
</gene>
<reference evidence="1" key="1">
    <citation type="submission" date="2024-03" db="EMBL/GenBank/DDBJ databases">
        <title>Human intestinal bacterial collection.</title>
        <authorList>
            <person name="Pauvert C."/>
            <person name="Hitch T.C.A."/>
            <person name="Clavel T."/>
        </authorList>
    </citation>
    <scope>NUCLEOTIDE SEQUENCE</scope>
    <source>
        <strain evidence="1">CLA-AA-H227</strain>
    </source>
</reference>